<name>A0A653A2R1_UNCDX</name>
<proteinExistence type="predicted"/>
<gene>
    <name evidence="1" type="ORF">TRIP_B200082</name>
</gene>
<dbReference type="EMBL" id="UPXX01000013">
    <property type="protein sequence ID" value="VBB41942.1"/>
    <property type="molecule type" value="Genomic_DNA"/>
</dbReference>
<protein>
    <submittedName>
        <fullName evidence="1">Uncharacterized protein</fullName>
    </submittedName>
</protein>
<reference evidence="1" key="1">
    <citation type="submission" date="2018-07" db="EMBL/GenBank/DDBJ databases">
        <authorList>
            <consortium name="Genoscope - CEA"/>
            <person name="William W."/>
        </authorList>
    </citation>
    <scope>NUCLEOTIDE SEQUENCE</scope>
    <source>
        <strain evidence="1">IK1</strain>
    </source>
</reference>
<dbReference type="AlphaFoldDB" id="A0A653A2R1"/>
<sequence length="282" mass="30451">MVRNRIPVGVGGRGATPPPTRFGRLGGGCVRSRLERVVRPVPSFSRVQPASLLLDLVQSICECPADHGKAFHVEIAFGPPFEEERALSGEILVTVVEKHQEGDLGESVESQGDIARYPDVDRASGETSRCAFEFREAAGEQGGDRVFGIGPETAYKRGGVLEILIGDPFRADRFFLWAKQEILAEDHTDKVAWSMTEGVGDAFGRDAVNASKKGNADNAFRSVNAEPLFGLFEIHGRDAGQVRAIDLVENIGFCHECVSSLNGGVNSCEPCHPNVCNTQGRS</sequence>
<organism evidence="1">
    <name type="scientific">Uncultured Desulfatiglans sp</name>
    <dbReference type="NCBI Taxonomy" id="1748965"/>
    <lineage>
        <taxon>Bacteria</taxon>
        <taxon>Pseudomonadati</taxon>
        <taxon>Thermodesulfobacteriota</taxon>
        <taxon>Desulfobacteria</taxon>
        <taxon>Desulfatiglandales</taxon>
        <taxon>Desulfatiglandaceae</taxon>
        <taxon>Desulfatiglans</taxon>
        <taxon>environmental samples</taxon>
    </lineage>
</organism>
<evidence type="ECO:0000313" key="1">
    <source>
        <dbReference type="EMBL" id="VBB41942.1"/>
    </source>
</evidence>
<accession>A0A653A2R1</accession>